<accession>A0ABZ2MC23</accession>
<feature type="transmembrane region" description="Helical" evidence="1">
    <location>
        <begin position="199"/>
        <end position="225"/>
    </location>
</feature>
<proteinExistence type="predicted"/>
<keyword evidence="1" id="KW-0812">Transmembrane</keyword>
<feature type="transmembrane region" description="Helical" evidence="1">
    <location>
        <begin position="41"/>
        <end position="61"/>
    </location>
</feature>
<reference evidence="2 3" key="1">
    <citation type="submission" date="2021-12" db="EMBL/GenBank/DDBJ databases">
        <title>Discovery of the Pendulisporaceae a myxobacterial family with distinct sporulation behavior and unique specialized metabolism.</title>
        <authorList>
            <person name="Garcia R."/>
            <person name="Popoff A."/>
            <person name="Bader C.D."/>
            <person name="Loehr J."/>
            <person name="Walesch S."/>
            <person name="Walt C."/>
            <person name="Boldt J."/>
            <person name="Bunk B."/>
            <person name="Haeckl F.J.F.P.J."/>
            <person name="Gunesch A.P."/>
            <person name="Birkelbach J."/>
            <person name="Nuebel U."/>
            <person name="Pietschmann T."/>
            <person name="Bach T."/>
            <person name="Mueller R."/>
        </authorList>
    </citation>
    <scope>NUCLEOTIDE SEQUENCE [LARGE SCALE GENOMIC DNA]</scope>
    <source>
        <strain evidence="2 3">MSr11954</strain>
    </source>
</reference>
<keyword evidence="1" id="KW-0472">Membrane</keyword>
<dbReference type="EMBL" id="CP089984">
    <property type="protein sequence ID" value="WXB20067.1"/>
    <property type="molecule type" value="Genomic_DNA"/>
</dbReference>
<evidence type="ECO:0000313" key="3">
    <source>
        <dbReference type="Proteomes" id="UP001370348"/>
    </source>
</evidence>
<name>A0ABZ2MC23_9BACT</name>
<dbReference type="RefSeq" id="WP_394829667.1">
    <property type="nucleotide sequence ID" value="NZ_CP089984.1"/>
</dbReference>
<gene>
    <name evidence="2" type="ORF">LZC94_22935</name>
</gene>
<sequence length="548" mass="60079">MSFLAPTPPPYDPLAWAKLPLPERARMVCEAWSIQGYGTPLGVFVFYALKVALYVGVWIAFCSVSPALGPPSAIAAWWLHPLAFQKAIVWSLLFEVLGLGCGSGPLTGRYAPPVGGFLYFLRPGTTKLPLVPKLPLLGGRTRGAIDVLLYAALLIACVRALLAPLPAPADFLPIAALVPLLGVADKTIFLAARAEHYWVTVLCFAFAPSWIACAKAVQLALWFWAGFSKLNHHFPTVVCVMTSNGPFTRFPWLRRRMYRSYPHDLRPSALATAMAHVGTALELGVPLAFLLTPLGATPLVAIVLMLLLHGFITSNVPMGVPIEWNVAVVYGGFALFWAHPDVSLMTMAPPAILIFLLVMLVALPLAGNLVPESLSFLLAMRYYAGNWAYSIWLFRGEAYRKLDRLVGSSRWVYEQLARFYDPATVVGLFGKVMAFRMMHLHGRALPILVPKAVDRLEDYEWCDGEIVAGLALGWNFGDGHLHSEQLLAAIQEQCSFEAGELRCIFVESQPAFRSTLAYRIVDAKTGALDAGRLSIAELRARQPWGPPA</sequence>
<feature type="transmembrane region" description="Helical" evidence="1">
    <location>
        <begin position="320"/>
        <end position="339"/>
    </location>
</feature>
<dbReference type="Pfam" id="PF12077">
    <property type="entry name" value="DUF3556"/>
    <property type="match status" value="1"/>
</dbReference>
<evidence type="ECO:0000313" key="2">
    <source>
        <dbReference type="EMBL" id="WXB20067.1"/>
    </source>
</evidence>
<organism evidence="2 3">
    <name type="scientific">Pendulispora albinea</name>
    <dbReference type="NCBI Taxonomy" id="2741071"/>
    <lineage>
        <taxon>Bacteria</taxon>
        <taxon>Pseudomonadati</taxon>
        <taxon>Myxococcota</taxon>
        <taxon>Myxococcia</taxon>
        <taxon>Myxococcales</taxon>
        <taxon>Sorangiineae</taxon>
        <taxon>Pendulisporaceae</taxon>
        <taxon>Pendulispora</taxon>
    </lineage>
</organism>
<keyword evidence="3" id="KW-1185">Reference proteome</keyword>
<dbReference type="InterPro" id="IPR021941">
    <property type="entry name" value="DUF3556_TM"/>
</dbReference>
<protein>
    <submittedName>
        <fullName evidence="2">DUF3556 domain-containing protein</fullName>
    </submittedName>
</protein>
<feature type="transmembrane region" description="Helical" evidence="1">
    <location>
        <begin position="171"/>
        <end position="192"/>
    </location>
</feature>
<keyword evidence="1" id="KW-1133">Transmembrane helix</keyword>
<dbReference type="Proteomes" id="UP001370348">
    <property type="component" value="Chromosome"/>
</dbReference>
<feature type="transmembrane region" description="Helical" evidence="1">
    <location>
        <begin position="287"/>
        <end position="308"/>
    </location>
</feature>
<evidence type="ECO:0000256" key="1">
    <source>
        <dbReference type="SAM" id="Phobius"/>
    </source>
</evidence>
<feature type="transmembrane region" description="Helical" evidence="1">
    <location>
        <begin position="351"/>
        <end position="371"/>
    </location>
</feature>
<feature type="transmembrane region" description="Helical" evidence="1">
    <location>
        <begin position="147"/>
        <end position="165"/>
    </location>
</feature>